<accession>A0ACC2Q6U0</accession>
<dbReference type="Proteomes" id="UP001231649">
    <property type="component" value="Chromosome 28"/>
</dbReference>
<proteinExistence type="predicted"/>
<sequence length="499" mass="56758">MNPATTDPARAIEWAAIAHQETLNEVMDRGDSEIQQFYAGASVFVTGGSGFLGKQLVEKLLRSCELKKMFVLLRPKKNKTIQERLEYVLSDPLYDVLRKRKPGFMDKIVPLEGDVAHIRLGLSDEDWVLLTQEVDTVFHMAATIRFDEPLSTSVLINVRGTRECLALAKACRQLKNFVYVSTAFSHATVERVRQPVLEQFYESPVPPALIIGLAETMDGQRLDRITSELIRGWPNTYTFTKAIAEEMVRSSAAHLPVCVVRPPIVVPSLYEPIPGWMDLSVLSGPTGILAGIILGILHVFYVDKHCKLPLTPVDLVNNATIAAAWDAAARRRAGDAHTPVYTVSNKDYYITWDFIGVLLRTEVRNLSSPKAVWYCYMIEVTSDWVYAVLTFFLHYIPAYLMDMVGKLLGSMPKDITSFVAVFRKVDKFALIYRYFWANEWYFEDDNVQTMISRMSEADRVIFNCDIKSINFTYYVKIWSIGIRRYIIKDELKDTILEGS</sequence>
<name>A0ACC2Q6U0_9NEOP</name>
<organism evidence="1 2">
    <name type="scientific">Mythimna loreyi</name>
    <dbReference type="NCBI Taxonomy" id="667449"/>
    <lineage>
        <taxon>Eukaryota</taxon>
        <taxon>Metazoa</taxon>
        <taxon>Ecdysozoa</taxon>
        <taxon>Arthropoda</taxon>
        <taxon>Hexapoda</taxon>
        <taxon>Insecta</taxon>
        <taxon>Pterygota</taxon>
        <taxon>Neoptera</taxon>
        <taxon>Endopterygota</taxon>
        <taxon>Lepidoptera</taxon>
        <taxon>Glossata</taxon>
        <taxon>Ditrysia</taxon>
        <taxon>Noctuoidea</taxon>
        <taxon>Noctuidae</taxon>
        <taxon>Noctuinae</taxon>
        <taxon>Hadenini</taxon>
        <taxon>Mythimna</taxon>
    </lineage>
</organism>
<protein>
    <submittedName>
        <fullName evidence="1">Uncharacterized protein</fullName>
    </submittedName>
</protein>
<reference evidence="1" key="1">
    <citation type="submission" date="2023-03" db="EMBL/GenBank/DDBJ databases">
        <title>Chromosome-level genomes of two armyworms, Mythimna separata and Mythimna loreyi, provide insights into the biosynthesis and reception of sex pheromones.</title>
        <authorList>
            <person name="Zhao H."/>
        </authorList>
    </citation>
    <scope>NUCLEOTIDE SEQUENCE</scope>
    <source>
        <strain evidence="1">BeijingLab</strain>
    </source>
</reference>
<evidence type="ECO:0000313" key="2">
    <source>
        <dbReference type="Proteomes" id="UP001231649"/>
    </source>
</evidence>
<evidence type="ECO:0000313" key="1">
    <source>
        <dbReference type="EMBL" id="KAJ8706261.1"/>
    </source>
</evidence>
<comment type="caution">
    <text evidence="1">The sequence shown here is derived from an EMBL/GenBank/DDBJ whole genome shotgun (WGS) entry which is preliminary data.</text>
</comment>
<keyword evidence="2" id="KW-1185">Reference proteome</keyword>
<dbReference type="EMBL" id="CM056804">
    <property type="protein sequence ID" value="KAJ8706261.1"/>
    <property type="molecule type" value="Genomic_DNA"/>
</dbReference>
<gene>
    <name evidence="1" type="ORF">PYW08_010887</name>
</gene>